<proteinExistence type="predicted"/>
<feature type="transmembrane region" description="Helical" evidence="1">
    <location>
        <begin position="69"/>
        <end position="90"/>
    </location>
</feature>
<gene>
    <name evidence="2" type="ORF">LYSCAS_05420</name>
</gene>
<feature type="transmembrane region" description="Helical" evidence="1">
    <location>
        <begin position="102"/>
        <end position="121"/>
    </location>
</feature>
<sequence>MTTHAATFRAPRLHFGPVLLGGLLVGTFDLVFASTWWKIAHDVPPIRILQSIGSGLLGEASFEGGVRSATIGGVAHYFIATCMVLAFALVATRVPALLRRPIAWGVPYGLFLYGLMTYVVVPLSAAAPSKSVNVPWVTASIVVHVLIGVACAFIARRAVR</sequence>
<keyword evidence="1" id="KW-0472">Membrane</keyword>
<evidence type="ECO:0000313" key="3">
    <source>
        <dbReference type="Proteomes" id="UP000681317"/>
    </source>
</evidence>
<dbReference type="EMBL" id="AP024545">
    <property type="protein sequence ID" value="BCT91518.1"/>
    <property type="molecule type" value="Genomic_DNA"/>
</dbReference>
<dbReference type="Proteomes" id="UP000681317">
    <property type="component" value="Chromosome"/>
</dbReference>
<evidence type="ECO:0000313" key="2">
    <source>
        <dbReference type="EMBL" id="BCT91518.1"/>
    </source>
</evidence>
<protein>
    <recommendedName>
        <fullName evidence="4">DUF1440 domain-containing protein</fullName>
    </recommendedName>
</protein>
<keyword evidence="3" id="KW-1185">Reference proteome</keyword>
<accession>A0ABM7Q2S7</accession>
<feature type="transmembrane region" description="Helical" evidence="1">
    <location>
        <begin position="133"/>
        <end position="155"/>
    </location>
</feature>
<feature type="transmembrane region" description="Helical" evidence="1">
    <location>
        <begin position="18"/>
        <end position="37"/>
    </location>
</feature>
<name>A0ABM7Q2S7_9GAMM</name>
<keyword evidence="1" id="KW-1133">Transmembrane helix</keyword>
<organism evidence="2 3">
    <name type="scientific">Noviluteimonas caseinilytica</name>
    <dbReference type="NCBI Taxonomy" id="2675101"/>
    <lineage>
        <taxon>Bacteria</taxon>
        <taxon>Pseudomonadati</taxon>
        <taxon>Pseudomonadota</taxon>
        <taxon>Gammaproteobacteria</taxon>
        <taxon>Lysobacterales</taxon>
        <taxon>Lysobacteraceae</taxon>
        <taxon>Noviluteimonas</taxon>
    </lineage>
</organism>
<reference evidence="2 3" key="1">
    <citation type="submission" date="2021-03" db="EMBL/GenBank/DDBJ databases">
        <title>Complete Genome Sequences of Two Lysobacter Strains Isolated from Sea Water (Lysobacter caseinilyticus) and Soil (Lysobacter helvus) in South Korea.</title>
        <authorList>
            <person name="Watanabe Y."/>
            <person name="Arakawa K."/>
        </authorList>
    </citation>
    <scope>NUCLEOTIDE SEQUENCE [LARGE SCALE GENOMIC DNA]</scope>
    <source>
        <strain evidence="2 3">KVB24</strain>
    </source>
</reference>
<keyword evidence="1" id="KW-0812">Transmembrane</keyword>
<evidence type="ECO:0000256" key="1">
    <source>
        <dbReference type="SAM" id="Phobius"/>
    </source>
</evidence>
<dbReference type="RefSeq" id="WP_213435508.1">
    <property type="nucleotide sequence ID" value="NZ_AP024545.1"/>
</dbReference>
<evidence type="ECO:0008006" key="4">
    <source>
        <dbReference type="Google" id="ProtNLM"/>
    </source>
</evidence>